<dbReference type="Proteomes" id="UP000772434">
    <property type="component" value="Unassembled WGS sequence"/>
</dbReference>
<gene>
    <name evidence="2" type="ORF">BDP27DRAFT_1415323</name>
</gene>
<proteinExistence type="predicted"/>
<evidence type="ECO:0000313" key="3">
    <source>
        <dbReference type="Proteomes" id="UP000772434"/>
    </source>
</evidence>
<protein>
    <submittedName>
        <fullName evidence="2">Uncharacterized protein</fullName>
    </submittedName>
</protein>
<comment type="caution">
    <text evidence="2">The sequence shown here is derived from an EMBL/GenBank/DDBJ whole genome shotgun (WGS) entry which is preliminary data.</text>
</comment>
<evidence type="ECO:0000256" key="1">
    <source>
        <dbReference type="SAM" id="SignalP"/>
    </source>
</evidence>
<accession>A0A9P5PZL3</accession>
<keyword evidence="3" id="KW-1185">Reference proteome</keyword>
<name>A0A9P5PZL3_9AGAR</name>
<sequence length="389" mass="42554">MLALNAMFTFVVVNWLSFHFNWSNNIAASSSPKFCLQQCTLNALINCLDVFTVPPDFYNESTYAAAQPRDEENAAWMSVITAMLNTNTADCTDVALPSPLKNIYAVTLFTDLDTKKAFCVFSETTALSNNTFAKGWGTMVVPASTKDISRHIHLSAPHPQADMHTPQQAGAMFTLSGAHSLLISGRFRSAYSSPTNCTLSVNSKTVFYKTDPAHDVDEPFHSANRIIREWQNANGGCPSETCAYVQIHGKAASTCRESTIFVSSGLGTSESSLAWYRNRTLDIPARRLRDEAKVLFPTWNVSLPSDDSSCGLTATTNVFGRLLNGVAHASVCTTEATSGGATGEFIHIEQAIVSRVSDAYEQWGEVLRRTFRTECAEGMVEDYARGLCI</sequence>
<feature type="signal peptide" evidence="1">
    <location>
        <begin position="1"/>
        <end position="23"/>
    </location>
</feature>
<organism evidence="2 3">
    <name type="scientific">Rhodocollybia butyracea</name>
    <dbReference type="NCBI Taxonomy" id="206335"/>
    <lineage>
        <taxon>Eukaryota</taxon>
        <taxon>Fungi</taxon>
        <taxon>Dikarya</taxon>
        <taxon>Basidiomycota</taxon>
        <taxon>Agaricomycotina</taxon>
        <taxon>Agaricomycetes</taxon>
        <taxon>Agaricomycetidae</taxon>
        <taxon>Agaricales</taxon>
        <taxon>Marasmiineae</taxon>
        <taxon>Omphalotaceae</taxon>
        <taxon>Rhodocollybia</taxon>
    </lineage>
</organism>
<dbReference type="AlphaFoldDB" id="A0A9P5PZL3"/>
<dbReference type="OrthoDB" id="5803672at2759"/>
<feature type="chain" id="PRO_5040431435" evidence="1">
    <location>
        <begin position="24"/>
        <end position="389"/>
    </location>
</feature>
<dbReference type="EMBL" id="JADNRY010000009">
    <property type="protein sequence ID" value="KAF9075539.1"/>
    <property type="molecule type" value="Genomic_DNA"/>
</dbReference>
<evidence type="ECO:0000313" key="2">
    <source>
        <dbReference type="EMBL" id="KAF9075539.1"/>
    </source>
</evidence>
<reference evidence="2" key="1">
    <citation type="submission" date="2020-11" db="EMBL/GenBank/DDBJ databases">
        <authorList>
            <consortium name="DOE Joint Genome Institute"/>
            <person name="Ahrendt S."/>
            <person name="Riley R."/>
            <person name="Andreopoulos W."/>
            <person name="Labutti K."/>
            <person name="Pangilinan J."/>
            <person name="Ruiz-Duenas F.J."/>
            <person name="Barrasa J.M."/>
            <person name="Sanchez-Garcia M."/>
            <person name="Camarero S."/>
            <person name="Miyauchi S."/>
            <person name="Serrano A."/>
            <person name="Linde D."/>
            <person name="Babiker R."/>
            <person name="Drula E."/>
            <person name="Ayuso-Fernandez I."/>
            <person name="Pacheco R."/>
            <person name="Padilla G."/>
            <person name="Ferreira P."/>
            <person name="Barriuso J."/>
            <person name="Kellner H."/>
            <person name="Castanera R."/>
            <person name="Alfaro M."/>
            <person name="Ramirez L."/>
            <person name="Pisabarro A.G."/>
            <person name="Kuo A."/>
            <person name="Tritt A."/>
            <person name="Lipzen A."/>
            <person name="He G."/>
            <person name="Yan M."/>
            <person name="Ng V."/>
            <person name="Cullen D."/>
            <person name="Martin F."/>
            <person name="Rosso M.-N."/>
            <person name="Henrissat B."/>
            <person name="Hibbett D."/>
            <person name="Martinez A.T."/>
            <person name="Grigoriev I.V."/>
        </authorList>
    </citation>
    <scope>NUCLEOTIDE SEQUENCE</scope>
    <source>
        <strain evidence="2">AH 40177</strain>
    </source>
</reference>
<keyword evidence="1" id="KW-0732">Signal</keyword>